<dbReference type="Pfam" id="PF00391">
    <property type="entry name" value="PEP-utilizers"/>
    <property type="match status" value="1"/>
</dbReference>
<dbReference type="InterPro" id="IPR024692">
    <property type="entry name" value="PTS_EI"/>
</dbReference>
<dbReference type="AlphaFoldDB" id="A0A1R7T5V1"/>
<dbReference type="Gene3D" id="3.50.30.10">
    <property type="entry name" value="Phosphohistidine domain"/>
    <property type="match status" value="1"/>
</dbReference>
<name>A0A1R7T5V1_9BACT</name>
<keyword evidence="9 17" id="KW-0963">Cytoplasm</keyword>
<dbReference type="GO" id="GO:0008965">
    <property type="term" value="F:phosphoenolpyruvate-protein phosphotransferase activity"/>
    <property type="evidence" value="ECO:0007669"/>
    <property type="project" value="UniProtKB-EC"/>
</dbReference>
<feature type="domain" description="PEP-utilising enzyme mobile" evidence="21">
    <location>
        <begin position="163"/>
        <end position="235"/>
    </location>
</feature>
<evidence type="ECO:0000256" key="18">
    <source>
        <dbReference type="PIRSR" id="PIRSR000732-1"/>
    </source>
</evidence>
<evidence type="ECO:0000256" key="14">
    <source>
        <dbReference type="ARBA" id="ARBA00022777"/>
    </source>
</evidence>
<reference evidence="25" key="1">
    <citation type="submission" date="2017-02" db="EMBL/GenBank/DDBJ databases">
        <title>Comparative genomics and description of representatives of a novel lineage of planctomycetes thriving in anoxic sediments.</title>
        <authorList>
            <person name="Spring S."/>
            <person name="Bunk B."/>
            <person name="Sproer C."/>
        </authorList>
    </citation>
    <scope>NUCLEOTIDE SEQUENCE [LARGE SCALE GENOMIC DNA]</scope>
    <source>
        <strain evidence="25">SM-Chi-D1</strain>
    </source>
</reference>
<sequence>MYSNKIKNYELSGYSISSGVGIGKAHIYRNVLQDMQDIYCIDANEVEKEYQRIKEAFDNVRGRLQKNQKEVERKLNSDFAAILSSHTKILSDSSLHQEIYETIKRSCVNAELVVLAVFRRLEARIRHAEDCRLAQRADDIADLARQVLRTLTGQASHRLADLPDNTIVVASELFPSDTVFFSRKAVSGVIVERGGPASHAAILTRELGIPAVSNIDNAVQKITQGENLIVDGTQGSVLIDPDEEMQRKFQKKQEDMSVRFAIAKQYSHEKAATLDGTEVEVTANISCREDAELAVKHGADGIGLYRTEQLYFGREDIPGEDELLETLQETLAPINTNIPVTLRLLDIGGDKLLPFLNHTNISEPLMGQRGVRFLLNFPDLLITQLRSFLRLSLSRSVRILVPMVTLESDMQAVRKFYEEAANDLSCHQPPLGSMIETPAAALCAETISKYSDFLSVGTNDLTQYTMAASRDDAEVADYFIHEHPSIFYLLRCVAKAADKKPIGVCGQLAGEANAVKRLLAMGFQELSVNPFQVPYIKQAVQDIYM</sequence>
<feature type="domain" description="PEP-utilising enzyme C-terminal" evidence="22">
    <location>
        <begin position="264"/>
        <end position="543"/>
    </location>
</feature>
<evidence type="ECO:0000256" key="11">
    <source>
        <dbReference type="ARBA" id="ARBA00022679"/>
    </source>
</evidence>
<keyword evidence="10 17" id="KW-0762">Sugar transport</keyword>
<keyword evidence="8 17" id="KW-0813">Transport</keyword>
<dbReference type="KEGG" id="pbas:SMSP2_02202"/>
<evidence type="ECO:0000256" key="15">
    <source>
        <dbReference type="ARBA" id="ARBA00022842"/>
    </source>
</evidence>
<keyword evidence="15 17" id="KW-0460">Magnesium</keyword>
<evidence type="ECO:0000256" key="8">
    <source>
        <dbReference type="ARBA" id="ARBA00022448"/>
    </source>
</evidence>
<keyword evidence="25" id="KW-1185">Reference proteome</keyword>
<protein>
    <recommendedName>
        <fullName evidence="7 17">Phosphoenolpyruvate-protein phosphotransferase</fullName>
        <ecNumber evidence="6 17">2.7.3.9</ecNumber>
    </recommendedName>
    <alternativeName>
        <fullName evidence="16 17">Phosphotransferase system, enzyme I</fullName>
    </alternativeName>
</protein>
<dbReference type="GO" id="GO:0046872">
    <property type="term" value="F:metal ion binding"/>
    <property type="evidence" value="ECO:0007669"/>
    <property type="project" value="UniProtKB-KW"/>
</dbReference>
<dbReference type="RefSeq" id="WP_146683969.1">
    <property type="nucleotide sequence ID" value="NZ_CP019646.1"/>
</dbReference>
<feature type="binding site" evidence="19">
    <location>
        <position position="306"/>
    </location>
    <ligand>
        <name>phosphoenolpyruvate</name>
        <dbReference type="ChEBI" id="CHEBI:58702"/>
    </ligand>
</feature>
<dbReference type="Gene3D" id="3.20.20.60">
    <property type="entry name" value="Phosphoenolpyruvate-binding domains"/>
    <property type="match status" value="1"/>
</dbReference>
<dbReference type="InterPro" id="IPR050499">
    <property type="entry name" value="PEP-utilizing_PTS_enzyme"/>
</dbReference>
<feature type="binding site" evidence="19">
    <location>
        <position position="470"/>
    </location>
    <ligand>
        <name>phosphoenolpyruvate</name>
        <dbReference type="ChEBI" id="CHEBI:58702"/>
    </ligand>
</feature>
<feature type="binding site" evidence="20">
    <location>
        <position position="436"/>
    </location>
    <ligand>
        <name>Mg(2+)</name>
        <dbReference type="ChEBI" id="CHEBI:18420"/>
    </ligand>
</feature>
<dbReference type="InterPro" id="IPR036618">
    <property type="entry name" value="PtsI_HPr-bd_sf"/>
</dbReference>
<evidence type="ECO:0000256" key="5">
    <source>
        <dbReference type="ARBA" id="ARBA00007837"/>
    </source>
</evidence>
<dbReference type="Proteomes" id="UP000188181">
    <property type="component" value="Chromosome"/>
</dbReference>
<evidence type="ECO:0000259" key="21">
    <source>
        <dbReference type="Pfam" id="PF00391"/>
    </source>
</evidence>
<dbReference type="InterPro" id="IPR040442">
    <property type="entry name" value="Pyrv_kinase-like_dom_sf"/>
</dbReference>
<evidence type="ECO:0000256" key="4">
    <source>
        <dbReference type="ARBA" id="ARBA00004496"/>
    </source>
</evidence>
<evidence type="ECO:0000256" key="19">
    <source>
        <dbReference type="PIRSR" id="PIRSR000732-2"/>
    </source>
</evidence>
<dbReference type="EC" id="2.7.3.9" evidence="6 17"/>
<evidence type="ECO:0000256" key="3">
    <source>
        <dbReference type="ARBA" id="ARBA00002728"/>
    </source>
</evidence>
<evidence type="ECO:0000256" key="9">
    <source>
        <dbReference type="ARBA" id="ARBA00022490"/>
    </source>
</evidence>
<dbReference type="Pfam" id="PF05524">
    <property type="entry name" value="PEP-utilisers_N"/>
    <property type="match status" value="1"/>
</dbReference>
<evidence type="ECO:0000256" key="2">
    <source>
        <dbReference type="ARBA" id="ARBA00001946"/>
    </source>
</evidence>
<dbReference type="InterPro" id="IPR015813">
    <property type="entry name" value="Pyrv/PenolPyrv_kinase-like_dom"/>
</dbReference>
<dbReference type="InterPro" id="IPR008731">
    <property type="entry name" value="PTS_EIN"/>
</dbReference>
<dbReference type="InterPro" id="IPR008279">
    <property type="entry name" value="PEP-util_enz_mobile_dom"/>
</dbReference>
<dbReference type="PANTHER" id="PTHR46244:SF3">
    <property type="entry name" value="PHOSPHOENOLPYRUVATE-PROTEIN PHOSPHOTRANSFERASE"/>
    <property type="match status" value="1"/>
</dbReference>
<evidence type="ECO:0000256" key="20">
    <source>
        <dbReference type="PIRSR" id="PIRSR000732-3"/>
    </source>
</evidence>
<dbReference type="InterPro" id="IPR006318">
    <property type="entry name" value="PTS_EI-like"/>
</dbReference>
<evidence type="ECO:0000313" key="24">
    <source>
        <dbReference type="EMBL" id="AQQ71823.1"/>
    </source>
</evidence>
<evidence type="ECO:0000256" key="7">
    <source>
        <dbReference type="ARBA" id="ARBA00016544"/>
    </source>
</evidence>
<accession>A0A1R7T5V1</accession>
<comment type="cofactor">
    <cofactor evidence="2 17 20">
        <name>Mg(2+)</name>
        <dbReference type="ChEBI" id="CHEBI:18420"/>
    </cofactor>
</comment>
<dbReference type="SUPFAM" id="SSF47831">
    <property type="entry name" value="Enzyme I of the PEP:sugar phosphotransferase system HPr-binding (sub)domain"/>
    <property type="match status" value="1"/>
</dbReference>
<keyword evidence="12 17" id="KW-0598">Phosphotransferase system</keyword>
<dbReference type="PIRSF" id="PIRSF000732">
    <property type="entry name" value="PTS_enzyme_I"/>
    <property type="match status" value="1"/>
</dbReference>
<dbReference type="PROSITE" id="PS00742">
    <property type="entry name" value="PEP_ENZYMES_2"/>
    <property type="match status" value="1"/>
</dbReference>
<dbReference type="STRING" id="1851148.SMSP2_02202"/>
<dbReference type="EMBL" id="CP019646">
    <property type="protein sequence ID" value="AQQ71823.1"/>
    <property type="molecule type" value="Genomic_DNA"/>
</dbReference>
<feature type="binding site" evidence="19">
    <location>
        <position position="343"/>
    </location>
    <ligand>
        <name>phosphoenolpyruvate</name>
        <dbReference type="ChEBI" id="CHEBI:58702"/>
    </ligand>
</feature>
<evidence type="ECO:0000256" key="16">
    <source>
        <dbReference type="ARBA" id="ARBA00033235"/>
    </source>
</evidence>
<dbReference type="GO" id="GO:0016301">
    <property type="term" value="F:kinase activity"/>
    <property type="evidence" value="ECO:0007669"/>
    <property type="project" value="UniProtKB-KW"/>
</dbReference>
<dbReference type="PANTHER" id="PTHR46244">
    <property type="entry name" value="PHOSPHOENOLPYRUVATE-PROTEIN PHOSPHOTRANSFERASE"/>
    <property type="match status" value="1"/>
</dbReference>
<dbReference type="InterPro" id="IPR023151">
    <property type="entry name" value="PEP_util_CS"/>
</dbReference>
<proteinExistence type="inferred from homology"/>
<dbReference type="Gene3D" id="1.10.274.10">
    <property type="entry name" value="PtsI, HPr-binding domain"/>
    <property type="match status" value="1"/>
</dbReference>
<dbReference type="NCBIfam" id="TIGR01417">
    <property type="entry name" value="PTS_I_fam"/>
    <property type="match status" value="1"/>
</dbReference>
<evidence type="ECO:0000256" key="6">
    <source>
        <dbReference type="ARBA" id="ARBA00012232"/>
    </source>
</evidence>
<evidence type="ECO:0000259" key="22">
    <source>
        <dbReference type="Pfam" id="PF02896"/>
    </source>
</evidence>
<evidence type="ECO:0000313" key="25">
    <source>
        <dbReference type="Proteomes" id="UP000188181"/>
    </source>
</evidence>
<dbReference type="GO" id="GO:0009401">
    <property type="term" value="P:phosphoenolpyruvate-dependent sugar phosphotransferase system"/>
    <property type="evidence" value="ECO:0007669"/>
    <property type="project" value="UniProtKB-KW"/>
</dbReference>
<organism evidence="24 25">
    <name type="scientific">Limihaloglobus sulfuriphilus</name>
    <dbReference type="NCBI Taxonomy" id="1851148"/>
    <lineage>
        <taxon>Bacteria</taxon>
        <taxon>Pseudomonadati</taxon>
        <taxon>Planctomycetota</taxon>
        <taxon>Phycisphaerae</taxon>
        <taxon>Sedimentisphaerales</taxon>
        <taxon>Sedimentisphaeraceae</taxon>
        <taxon>Limihaloglobus</taxon>
    </lineage>
</organism>
<dbReference type="Pfam" id="PF02896">
    <property type="entry name" value="PEP-utilizers_C"/>
    <property type="match status" value="1"/>
</dbReference>
<dbReference type="GO" id="GO:0005737">
    <property type="term" value="C:cytoplasm"/>
    <property type="evidence" value="ECO:0007669"/>
    <property type="project" value="UniProtKB-SubCell"/>
</dbReference>
<feature type="binding site" evidence="20">
    <location>
        <position position="460"/>
    </location>
    <ligand>
        <name>Mg(2+)</name>
        <dbReference type="ChEBI" id="CHEBI:18420"/>
    </ligand>
</feature>
<comment type="similarity">
    <text evidence="5 17">Belongs to the PEP-utilizing enzyme family.</text>
</comment>
<evidence type="ECO:0000256" key="13">
    <source>
        <dbReference type="ARBA" id="ARBA00022723"/>
    </source>
</evidence>
<evidence type="ECO:0000256" key="17">
    <source>
        <dbReference type="PIRNR" id="PIRNR000732"/>
    </source>
</evidence>
<keyword evidence="13 17" id="KW-0479">Metal-binding</keyword>
<feature type="domain" description="Phosphotransferase system enzyme I N-terminal" evidence="23">
    <location>
        <begin position="13"/>
        <end position="136"/>
    </location>
</feature>
<dbReference type="SUPFAM" id="SSF51621">
    <property type="entry name" value="Phosphoenolpyruvate/pyruvate domain"/>
    <property type="match status" value="1"/>
</dbReference>
<dbReference type="SUPFAM" id="SSF52009">
    <property type="entry name" value="Phosphohistidine domain"/>
    <property type="match status" value="1"/>
</dbReference>
<keyword evidence="14 17" id="KW-0418">Kinase</keyword>
<keyword evidence="24" id="KW-0670">Pyruvate</keyword>
<comment type="function">
    <text evidence="3 17">General (non sugar-specific) component of the phosphoenolpyruvate-dependent sugar phosphotransferase system (sugar PTS). This major carbohydrate active-transport system catalyzes the phosphorylation of incoming sugar substrates concomitantly with their translocation across the cell membrane. Enzyme I transfers the phosphoryl group from phosphoenolpyruvate (PEP) to the phosphoryl carrier protein (HPr).</text>
</comment>
<dbReference type="InterPro" id="IPR000121">
    <property type="entry name" value="PEP_util_C"/>
</dbReference>
<evidence type="ECO:0000256" key="10">
    <source>
        <dbReference type="ARBA" id="ARBA00022597"/>
    </source>
</evidence>
<dbReference type="InterPro" id="IPR036637">
    <property type="entry name" value="Phosphohistidine_dom_sf"/>
</dbReference>
<feature type="active site" description="Proton donor" evidence="18">
    <location>
        <position position="505"/>
    </location>
</feature>
<comment type="catalytic activity">
    <reaction evidence="1 17">
        <text>L-histidyl-[protein] + phosphoenolpyruvate = N(pros)-phospho-L-histidyl-[protein] + pyruvate</text>
        <dbReference type="Rhea" id="RHEA:23880"/>
        <dbReference type="Rhea" id="RHEA-COMP:9745"/>
        <dbReference type="Rhea" id="RHEA-COMP:9746"/>
        <dbReference type="ChEBI" id="CHEBI:15361"/>
        <dbReference type="ChEBI" id="CHEBI:29979"/>
        <dbReference type="ChEBI" id="CHEBI:58702"/>
        <dbReference type="ChEBI" id="CHEBI:64837"/>
        <dbReference type="EC" id="2.7.3.9"/>
    </reaction>
</comment>
<keyword evidence="11 17" id="KW-0808">Transferase</keyword>
<feature type="binding site" evidence="19">
    <location>
        <begin position="459"/>
        <end position="460"/>
    </location>
    <ligand>
        <name>phosphoenolpyruvate</name>
        <dbReference type="ChEBI" id="CHEBI:58702"/>
    </ligand>
</feature>
<evidence type="ECO:0000259" key="23">
    <source>
        <dbReference type="Pfam" id="PF05524"/>
    </source>
</evidence>
<dbReference type="PRINTS" id="PR01736">
    <property type="entry name" value="PHPHTRNFRASE"/>
</dbReference>
<evidence type="ECO:0000256" key="12">
    <source>
        <dbReference type="ARBA" id="ARBA00022683"/>
    </source>
</evidence>
<dbReference type="OrthoDB" id="9765468at2"/>
<gene>
    <name evidence="24" type="primary">ptsI_2</name>
    <name evidence="24" type="ORF">SMSP2_02202</name>
</gene>
<evidence type="ECO:0000256" key="1">
    <source>
        <dbReference type="ARBA" id="ARBA00000683"/>
    </source>
</evidence>
<comment type="subcellular location">
    <subcellularLocation>
        <location evidence="4 17">Cytoplasm</location>
    </subcellularLocation>
</comment>
<feature type="active site" description="Tele-phosphohistidine intermediate" evidence="18">
    <location>
        <position position="199"/>
    </location>
</feature>